<protein>
    <submittedName>
        <fullName evidence="1">Uncharacterized protein</fullName>
    </submittedName>
</protein>
<name>A0AAW1T2D7_9CHLO</name>
<dbReference type="AlphaFoldDB" id="A0AAW1T2D7"/>
<proteinExistence type="predicted"/>
<comment type="caution">
    <text evidence="1">The sequence shown here is derived from an EMBL/GenBank/DDBJ whole genome shotgun (WGS) entry which is preliminary data.</text>
</comment>
<reference evidence="1 2" key="1">
    <citation type="journal article" date="2024" name="Nat. Commun.">
        <title>Phylogenomics reveals the evolutionary origins of lichenization in chlorophyte algae.</title>
        <authorList>
            <person name="Puginier C."/>
            <person name="Libourel C."/>
            <person name="Otte J."/>
            <person name="Skaloud P."/>
            <person name="Haon M."/>
            <person name="Grisel S."/>
            <person name="Petersen M."/>
            <person name="Berrin J.G."/>
            <person name="Delaux P.M."/>
            <person name="Dal Grande F."/>
            <person name="Keller J."/>
        </authorList>
    </citation>
    <scope>NUCLEOTIDE SEQUENCE [LARGE SCALE GENOMIC DNA]</scope>
    <source>
        <strain evidence="1 2">SAG 2523</strain>
    </source>
</reference>
<dbReference type="EMBL" id="JALJOV010000541">
    <property type="protein sequence ID" value="KAK9862899.1"/>
    <property type="molecule type" value="Genomic_DNA"/>
</dbReference>
<dbReference type="Proteomes" id="UP001485043">
    <property type="component" value="Unassembled WGS sequence"/>
</dbReference>
<sequence>MAAQALVPQEGLSSSMQSYIERLDWRLLKVTENLFSSISAGDLGSAGQLKGMPELASSIGKQDALSNLLRYLQVAASHQREVSHLQSEQQILQAAKTLERTYHDSQNAVATGDYTSAAQHIPAVIAAEEAITALSAGRYVFPNVLGSMQEGLKQAARSWLTVDTQHQQIMLRPAVAGAWRALQLRGQAHAVLQEAAGDLQNNLIAPMIMRASRAMVFWQPSLKTDQAAMLLRWSDRPASKETQAVGDSCLVPALILLLEVLADQGLGRGTALALEFGKLLWPPLAASYMQEELGTAGQAPATSSSQAFQAHASRGIVLENAAVALGFLQRSPTGSSQHLPIQAAVLKTQDKLLHGRRLALLADARAIILEPTFDPILIDAPFEAPDAAADTPLLAKGPYQDVHLGSL</sequence>
<gene>
    <name evidence="1" type="ORF">WJX84_011420</name>
</gene>
<organism evidence="1 2">
    <name type="scientific">Apatococcus fuscideae</name>
    <dbReference type="NCBI Taxonomy" id="2026836"/>
    <lineage>
        <taxon>Eukaryota</taxon>
        <taxon>Viridiplantae</taxon>
        <taxon>Chlorophyta</taxon>
        <taxon>core chlorophytes</taxon>
        <taxon>Trebouxiophyceae</taxon>
        <taxon>Chlorellales</taxon>
        <taxon>Chlorellaceae</taxon>
        <taxon>Apatococcus</taxon>
    </lineage>
</organism>
<evidence type="ECO:0000313" key="2">
    <source>
        <dbReference type="Proteomes" id="UP001485043"/>
    </source>
</evidence>
<keyword evidence="2" id="KW-1185">Reference proteome</keyword>
<evidence type="ECO:0000313" key="1">
    <source>
        <dbReference type="EMBL" id="KAK9862899.1"/>
    </source>
</evidence>
<accession>A0AAW1T2D7</accession>